<comment type="caution">
    <text evidence="1">The sequence shown here is derived from an EMBL/GenBank/DDBJ whole genome shotgun (WGS) entry which is preliminary data.</text>
</comment>
<dbReference type="PATRIC" id="fig|883092.3.peg.2335"/>
<dbReference type="AlphaFoldDB" id="K1M4K5"/>
<evidence type="ECO:0000313" key="1">
    <source>
        <dbReference type="EMBL" id="EKB62336.1"/>
    </source>
</evidence>
<protein>
    <submittedName>
        <fullName evidence="1">Uncharacterized protein</fullName>
    </submittedName>
</protein>
<reference evidence="1 2" key="1">
    <citation type="submission" date="2012-07" db="EMBL/GenBank/DDBJ databases">
        <title>The Genome Sequence of Lactobacillus crispatus FB077-07.</title>
        <authorList>
            <consortium name="The Broad Institute Genome Sequencing Platform"/>
            <person name="Earl A."/>
            <person name="Ward D."/>
            <person name="Feldgarden M."/>
            <person name="Gevers D."/>
            <person name="Saerens B."/>
            <person name="Vaneechoutte M."/>
            <person name="Walker B."/>
            <person name="Young S.K."/>
            <person name="Zeng Q."/>
            <person name="Gargeya S."/>
            <person name="Fitzgerald M."/>
            <person name="Haas B."/>
            <person name="Abouelleil A."/>
            <person name="Alvarado L."/>
            <person name="Arachchi H.M."/>
            <person name="Berlin A.M."/>
            <person name="Chapman S.B."/>
            <person name="Goldberg J."/>
            <person name="Griggs A."/>
            <person name="Gujja S."/>
            <person name="Hansen M."/>
            <person name="Howarth C."/>
            <person name="Imamovic A."/>
            <person name="Larimer J."/>
            <person name="McCowen C."/>
            <person name="Montmayeur A."/>
            <person name="Murphy C."/>
            <person name="Neiman D."/>
            <person name="Pearson M."/>
            <person name="Priest M."/>
            <person name="Roberts A."/>
            <person name="Saif S."/>
            <person name="Shea T."/>
            <person name="Sisk P."/>
            <person name="Sykes S."/>
            <person name="Wortman J."/>
            <person name="Nusbaum C."/>
            <person name="Birren B."/>
        </authorList>
    </citation>
    <scope>NUCLEOTIDE SEQUENCE [LARGE SCALE GENOMIC DNA]</scope>
    <source>
        <strain evidence="1 2">FB077-07</strain>
    </source>
</reference>
<dbReference type="EMBL" id="AGZG01000114">
    <property type="protein sequence ID" value="EKB62336.1"/>
    <property type="molecule type" value="Genomic_DNA"/>
</dbReference>
<dbReference type="HOGENOM" id="CLU_3344976_0_0_9"/>
<dbReference type="Proteomes" id="UP000004722">
    <property type="component" value="Unassembled WGS sequence"/>
</dbReference>
<gene>
    <name evidence="1" type="ORF">HMPREF9249_02350</name>
</gene>
<evidence type="ECO:0000313" key="2">
    <source>
        <dbReference type="Proteomes" id="UP000004722"/>
    </source>
</evidence>
<proteinExistence type="predicted"/>
<sequence length="37" mass="4475">MLRKLDFCDRQALADLFTKELRKKKVMKSAKTYTYSF</sequence>
<organism evidence="1 2">
    <name type="scientific">Lactobacillus crispatus FB077-07</name>
    <dbReference type="NCBI Taxonomy" id="883092"/>
    <lineage>
        <taxon>Bacteria</taxon>
        <taxon>Bacillati</taxon>
        <taxon>Bacillota</taxon>
        <taxon>Bacilli</taxon>
        <taxon>Lactobacillales</taxon>
        <taxon>Lactobacillaceae</taxon>
        <taxon>Lactobacillus</taxon>
    </lineage>
</organism>
<name>K1M4K5_9LACO</name>
<accession>K1M4K5</accession>